<accession>A0ABU7MBL8</accession>
<feature type="transmembrane region" description="Helical" evidence="1">
    <location>
        <begin position="53"/>
        <end position="71"/>
    </location>
</feature>
<comment type="caution">
    <text evidence="2">The sequence shown here is derived from an EMBL/GenBank/DDBJ whole genome shotgun (WGS) entry which is preliminary data.</text>
</comment>
<keyword evidence="3" id="KW-1185">Reference proteome</keyword>
<dbReference type="Pfam" id="PF09656">
    <property type="entry name" value="PGPGW"/>
    <property type="match status" value="1"/>
</dbReference>
<keyword evidence="1" id="KW-0472">Membrane</keyword>
<feature type="transmembrane region" description="Helical" evidence="1">
    <location>
        <begin position="24"/>
        <end position="47"/>
    </location>
</feature>
<dbReference type="RefSeq" id="WP_330432147.1">
    <property type="nucleotide sequence ID" value="NZ_JAZDUF010000002.1"/>
</dbReference>
<dbReference type="InterPro" id="IPR019099">
    <property type="entry name" value="Uncharacterised_PGPGW_TM"/>
</dbReference>
<evidence type="ECO:0000313" key="3">
    <source>
        <dbReference type="Proteomes" id="UP001347146"/>
    </source>
</evidence>
<organism evidence="2 3">
    <name type="scientific">Gordonia sesuvii</name>
    <dbReference type="NCBI Taxonomy" id="3116777"/>
    <lineage>
        <taxon>Bacteria</taxon>
        <taxon>Bacillati</taxon>
        <taxon>Actinomycetota</taxon>
        <taxon>Actinomycetes</taxon>
        <taxon>Mycobacteriales</taxon>
        <taxon>Gordoniaceae</taxon>
        <taxon>Gordonia</taxon>
    </lineage>
</organism>
<proteinExistence type="predicted"/>
<sequence>MSGWKQLRLWWRKKRYLIRRNPRLYLTYRVAVGVVGTIVLLVGIVTIPYPGPGWLTVFVGLGILASEFTWAHRLLKFARGKYDLWIDWIGRQHWSVQAIVWLGTAAVVVVTLWLLGALGLVAGWVGIDAAWLDSPILS</sequence>
<evidence type="ECO:0000313" key="2">
    <source>
        <dbReference type="EMBL" id="MEE3850500.1"/>
    </source>
</evidence>
<evidence type="ECO:0000256" key="1">
    <source>
        <dbReference type="SAM" id="Phobius"/>
    </source>
</evidence>
<name>A0ABU7MBL8_9ACTN</name>
<feature type="transmembrane region" description="Helical" evidence="1">
    <location>
        <begin position="99"/>
        <end position="127"/>
    </location>
</feature>
<dbReference type="NCBIfam" id="TIGR02611">
    <property type="entry name" value="TIGR02611 family protein"/>
    <property type="match status" value="1"/>
</dbReference>
<gene>
    <name evidence="2" type="ORF">VZC37_09140</name>
</gene>
<dbReference type="Proteomes" id="UP001347146">
    <property type="component" value="Unassembled WGS sequence"/>
</dbReference>
<keyword evidence="1" id="KW-0812">Transmembrane</keyword>
<dbReference type="InterPro" id="IPR013434">
    <property type="entry name" value="CHP02611"/>
</dbReference>
<keyword evidence="1" id="KW-1133">Transmembrane helix</keyword>
<reference evidence="2 3" key="1">
    <citation type="submission" date="2024-01" db="EMBL/GenBank/DDBJ databases">
        <title>Draft genome sequence of Gordonia sp. LSe1-13.</title>
        <authorList>
            <person name="Suphannarot A."/>
            <person name="Mingma R."/>
        </authorList>
    </citation>
    <scope>NUCLEOTIDE SEQUENCE [LARGE SCALE GENOMIC DNA]</scope>
    <source>
        <strain evidence="2 3">LSe1-13</strain>
    </source>
</reference>
<dbReference type="EMBL" id="JAZDUF010000002">
    <property type="protein sequence ID" value="MEE3850500.1"/>
    <property type="molecule type" value="Genomic_DNA"/>
</dbReference>
<protein>
    <submittedName>
        <fullName evidence="2">TIGR02611 family protein</fullName>
    </submittedName>
</protein>